<accession>A0A3S5CG77</accession>
<feature type="non-terminal residue" evidence="1">
    <location>
        <position position="1"/>
    </location>
</feature>
<proteinExistence type="predicted"/>
<sequence length="291" mass="33583">YTSVFSSATNYYKKEKNSAHDAAFTSTNSSNVDKVCQLLQRQASISEQPQVHEEKISLEKASSIKPSPTYKIHEQRLDQQKPLGIVIPETTIQAFQDFHSSRFLSGSTTTMSSEEDTYWANVLSCARPSDQRSSFEEVPFADAMEPNIEEKLQDDKTPDQDEANSGHLEYAKRLSVFETPMLSNPGNRLELATIIGIRYSFVDDQDFDEFHRFHTMLPILLFSLKYRYSSMMKYAPEIDQSLFNWKTSRYLFRRDITAISLYQSDCLRRSGISTDTRATMCDWLIKCIREF</sequence>
<keyword evidence="2" id="KW-1185">Reference proteome</keyword>
<protein>
    <submittedName>
        <fullName evidence="1">Uncharacterized protein</fullName>
    </submittedName>
</protein>
<gene>
    <name evidence="1" type="ORF">PXEA_LOCUS11997</name>
</gene>
<evidence type="ECO:0000313" key="1">
    <source>
        <dbReference type="EMBL" id="VEL18557.1"/>
    </source>
</evidence>
<organism evidence="1 2">
    <name type="scientific">Protopolystoma xenopodis</name>
    <dbReference type="NCBI Taxonomy" id="117903"/>
    <lineage>
        <taxon>Eukaryota</taxon>
        <taxon>Metazoa</taxon>
        <taxon>Spiralia</taxon>
        <taxon>Lophotrochozoa</taxon>
        <taxon>Platyhelminthes</taxon>
        <taxon>Monogenea</taxon>
        <taxon>Polyopisthocotylea</taxon>
        <taxon>Polystomatidea</taxon>
        <taxon>Polystomatidae</taxon>
        <taxon>Protopolystoma</taxon>
    </lineage>
</organism>
<dbReference type="Proteomes" id="UP000784294">
    <property type="component" value="Unassembled WGS sequence"/>
</dbReference>
<dbReference type="EMBL" id="CAAALY010037544">
    <property type="protein sequence ID" value="VEL18557.1"/>
    <property type="molecule type" value="Genomic_DNA"/>
</dbReference>
<evidence type="ECO:0000313" key="2">
    <source>
        <dbReference type="Proteomes" id="UP000784294"/>
    </source>
</evidence>
<dbReference type="AlphaFoldDB" id="A0A3S5CG77"/>
<comment type="caution">
    <text evidence="1">The sequence shown here is derived from an EMBL/GenBank/DDBJ whole genome shotgun (WGS) entry which is preliminary data.</text>
</comment>
<reference evidence="1" key="1">
    <citation type="submission" date="2018-11" db="EMBL/GenBank/DDBJ databases">
        <authorList>
            <consortium name="Pathogen Informatics"/>
        </authorList>
    </citation>
    <scope>NUCLEOTIDE SEQUENCE</scope>
</reference>
<name>A0A3S5CG77_9PLAT</name>